<dbReference type="GO" id="GO:0000981">
    <property type="term" value="F:DNA-binding transcription factor activity, RNA polymerase II-specific"/>
    <property type="evidence" value="ECO:0007669"/>
    <property type="project" value="InterPro"/>
</dbReference>
<dbReference type="InterPro" id="IPR001138">
    <property type="entry name" value="Zn2Cys6_DnaBD"/>
</dbReference>
<evidence type="ECO:0000256" key="1">
    <source>
        <dbReference type="ARBA" id="ARBA00004123"/>
    </source>
</evidence>
<reference evidence="4" key="1">
    <citation type="submission" date="2022-09" db="EMBL/GenBank/DDBJ databases">
        <title>Fusarium specimens isolated from Avocado Roots.</title>
        <authorList>
            <person name="Stajich J."/>
            <person name="Roper C."/>
            <person name="Heimlech-Rivalta G."/>
        </authorList>
    </citation>
    <scope>NUCLEOTIDE SEQUENCE</scope>
    <source>
        <strain evidence="4">A02</strain>
    </source>
</reference>
<evidence type="ECO:0000256" key="2">
    <source>
        <dbReference type="ARBA" id="ARBA00023242"/>
    </source>
</evidence>
<keyword evidence="2" id="KW-0539">Nucleus</keyword>
<dbReference type="Pfam" id="PF00172">
    <property type="entry name" value="Zn_clus"/>
    <property type="match status" value="1"/>
</dbReference>
<protein>
    <recommendedName>
        <fullName evidence="3">Zn(2)-C6 fungal-type domain-containing protein</fullName>
    </recommendedName>
</protein>
<dbReference type="PROSITE" id="PS50048">
    <property type="entry name" value="ZN2_CY6_FUNGAL_2"/>
    <property type="match status" value="1"/>
</dbReference>
<dbReference type="GO" id="GO:0005634">
    <property type="term" value="C:nucleus"/>
    <property type="evidence" value="ECO:0007669"/>
    <property type="project" value="UniProtKB-SubCell"/>
</dbReference>
<dbReference type="PANTHER" id="PTHR37534">
    <property type="entry name" value="TRANSCRIPTIONAL ACTIVATOR PROTEIN UGA3"/>
    <property type="match status" value="1"/>
</dbReference>
<dbReference type="Gene3D" id="4.10.240.10">
    <property type="entry name" value="Zn(2)-C6 fungal-type DNA-binding domain"/>
    <property type="match status" value="1"/>
</dbReference>
<name>A0A9W8RGG4_9HYPO</name>
<dbReference type="Proteomes" id="UP001152087">
    <property type="component" value="Unassembled WGS sequence"/>
</dbReference>
<dbReference type="GO" id="GO:0008270">
    <property type="term" value="F:zinc ion binding"/>
    <property type="evidence" value="ECO:0007669"/>
    <property type="project" value="InterPro"/>
</dbReference>
<dbReference type="GO" id="GO:0000976">
    <property type="term" value="F:transcription cis-regulatory region binding"/>
    <property type="evidence" value="ECO:0007669"/>
    <property type="project" value="TreeGrafter"/>
</dbReference>
<dbReference type="AlphaFoldDB" id="A0A9W8RGG4"/>
<comment type="subcellular location">
    <subcellularLocation>
        <location evidence="1">Nucleus</location>
    </subcellularLocation>
</comment>
<organism evidence="4 5">
    <name type="scientific">Fusarium falciforme</name>
    <dbReference type="NCBI Taxonomy" id="195108"/>
    <lineage>
        <taxon>Eukaryota</taxon>
        <taxon>Fungi</taxon>
        <taxon>Dikarya</taxon>
        <taxon>Ascomycota</taxon>
        <taxon>Pezizomycotina</taxon>
        <taxon>Sordariomycetes</taxon>
        <taxon>Hypocreomycetidae</taxon>
        <taxon>Hypocreales</taxon>
        <taxon>Nectriaceae</taxon>
        <taxon>Fusarium</taxon>
        <taxon>Fusarium solani species complex</taxon>
    </lineage>
</organism>
<feature type="domain" description="Zn(2)-C6 fungal-type" evidence="3">
    <location>
        <begin position="23"/>
        <end position="51"/>
    </location>
</feature>
<keyword evidence="5" id="KW-1185">Reference proteome</keyword>
<evidence type="ECO:0000313" key="4">
    <source>
        <dbReference type="EMBL" id="KAJ4194969.1"/>
    </source>
</evidence>
<dbReference type="InterPro" id="IPR036864">
    <property type="entry name" value="Zn2-C6_fun-type_DNA-bd_sf"/>
</dbReference>
<proteinExistence type="predicted"/>
<dbReference type="PANTHER" id="PTHR37534:SF51">
    <property type="entry name" value="ACRIFLAVINE SENSITIVITY CONTROL PROTEIN ACR-2"/>
    <property type="match status" value="1"/>
</dbReference>
<accession>A0A9W8RGG4</accession>
<dbReference type="SUPFAM" id="SSF57701">
    <property type="entry name" value="Zn2/Cys6 DNA-binding domain"/>
    <property type="match status" value="1"/>
</dbReference>
<dbReference type="EMBL" id="JAOQAV010000004">
    <property type="protein sequence ID" value="KAJ4194969.1"/>
    <property type="molecule type" value="Genomic_DNA"/>
</dbReference>
<evidence type="ECO:0000313" key="5">
    <source>
        <dbReference type="Proteomes" id="UP001152087"/>
    </source>
</evidence>
<evidence type="ECO:0000259" key="3">
    <source>
        <dbReference type="PROSITE" id="PS50048"/>
    </source>
</evidence>
<dbReference type="CDD" id="cd00067">
    <property type="entry name" value="GAL4"/>
    <property type="match status" value="1"/>
</dbReference>
<gene>
    <name evidence="4" type="ORF">NW755_002391</name>
</gene>
<dbReference type="SMART" id="SM00066">
    <property type="entry name" value="GAL4"/>
    <property type="match status" value="1"/>
</dbReference>
<comment type="caution">
    <text evidence="4">The sequence shown here is derived from an EMBL/GenBank/DDBJ whole genome shotgun (WGS) entry which is preliminary data.</text>
</comment>
<dbReference type="Pfam" id="PF11951">
    <property type="entry name" value="Fungal_trans_2"/>
    <property type="match status" value="1"/>
</dbReference>
<dbReference type="GO" id="GO:0045944">
    <property type="term" value="P:positive regulation of transcription by RNA polymerase II"/>
    <property type="evidence" value="ECO:0007669"/>
    <property type="project" value="TreeGrafter"/>
</dbReference>
<dbReference type="InterPro" id="IPR021858">
    <property type="entry name" value="Fun_TF"/>
</dbReference>
<dbReference type="PROSITE" id="PS00463">
    <property type="entry name" value="ZN2_CY6_FUNGAL_1"/>
    <property type="match status" value="1"/>
</dbReference>
<sequence>MSQSPPIISERVSPRTHQIAKKACHSCRRARLRCDRSYPECTKCTSRGVECLGYGRLFLWTGAVATRGKLAGQSSSASVCRLPKQEDLTSFDAKGVGPEGWGLIRSHDNQVFYPTSQAPWHTTSPWPLVDPLFQDMSHSKRWYLNYFSSRVCLDLVAHDRPDNNPFRSLLLLTNAHPFLQEVIVAVSAAHMCNLARPWLSPDSFDRKEPPRQLLMDALKAKQQALQLMPSALGNIDSIGADVILAAILFFVNAELVESGWQSWRPHLEGAKKLLNMMQPYASFSETLRDYVVSDFYVYCTLSLSFNPTMPGVQTAFFAPTQVNSTLSRATNHFFCCPAEVLDILREAAQLLNTEGDKQVADHVMVSSFAALLKRAQNVDVLTWAREGVSPYDETEIQSRFLTGSAHRLATCLYIIQSTPSLTERVPDKVCETLIRDIYDTLSPMPDDDPNFKATGWPTFIYGTTATTPELRAWVMDRLKRLVAVCPWGFLYSAIDTLQILWGLDAEGKRTTNWIQQLKDLNVDFLMV</sequence>